<evidence type="ECO:0000313" key="3">
    <source>
        <dbReference type="Proteomes" id="UP000076502"/>
    </source>
</evidence>
<organism evidence="2 3">
    <name type="scientific">Dufourea novaeangliae</name>
    <name type="common">Sweat bee</name>
    <dbReference type="NCBI Taxonomy" id="178035"/>
    <lineage>
        <taxon>Eukaryota</taxon>
        <taxon>Metazoa</taxon>
        <taxon>Ecdysozoa</taxon>
        <taxon>Arthropoda</taxon>
        <taxon>Hexapoda</taxon>
        <taxon>Insecta</taxon>
        <taxon>Pterygota</taxon>
        <taxon>Neoptera</taxon>
        <taxon>Endopterygota</taxon>
        <taxon>Hymenoptera</taxon>
        <taxon>Apocrita</taxon>
        <taxon>Aculeata</taxon>
        <taxon>Apoidea</taxon>
        <taxon>Anthophila</taxon>
        <taxon>Halictidae</taxon>
        <taxon>Rophitinae</taxon>
        <taxon>Dufourea</taxon>
    </lineage>
</organism>
<evidence type="ECO:0000313" key="2">
    <source>
        <dbReference type="EMBL" id="KZC09643.1"/>
    </source>
</evidence>
<feature type="compositionally biased region" description="Basic residues" evidence="1">
    <location>
        <begin position="25"/>
        <end position="35"/>
    </location>
</feature>
<sequence length="126" mass="14313">MKNLLSSSLEERKLQEVASDPWVGRKPRAKRKKEKYPRSGGWSSPSDEERGGRCSPSTRKTVLSRDGGRKRTEDEKRWCTKKDGGRKRTEERVGASERREPAEDEERNPTVRPSSLSGTRIADVGE</sequence>
<evidence type="ECO:0000256" key="1">
    <source>
        <dbReference type="SAM" id="MobiDB-lite"/>
    </source>
</evidence>
<feature type="region of interest" description="Disordered" evidence="1">
    <location>
        <begin position="1"/>
        <end position="126"/>
    </location>
</feature>
<dbReference type="AlphaFoldDB" id="A0A154PCU4"/>
<proteinExistence type="predicted"/>
<dbReference type="Proteomes" id="UP000076502">
    <property type="component" value="Unassembled WGS sequence"/>
</dbReference>
<keyword evidence="3" id="KW-1185">Reference proteome</keyword>
<accession>A0A154PCU4</accession>
<dbReference type="EMBL" id="KQ434874">
    <property type="protein sequence ID" value="KZC09643.1"/>
    <property type="molecule type" value="Genomic_DNA"/>
</dbReference>
<feature type="compositionally biased region" description="Basic and acidic residues" evidence="1">
    <location>
        <begin position="66"/>
        <end position="101"/>
    </location>
</feature>
<name>A0A154PCU4_DUFNO</name>
<reference evidence="2 3" key="1">
    <citation type="submission" date="2015-07" db="EMBL/GenBank/DDBJ databases">
        <title>The genome of Dufourea novaeangliae.</title>
        <authorList>
            <person name="Pan H."/>
            <person name="Kapheim K."/>
        </authorList>
    </citation>
    <scope>NUCLEOTIDE SEQUENCE [LARGE SCALE GENOMIC DNA]</scope>
    <source>
        <strain evidence="2">0120121106</strain>
        <tissue evidence="2">Whole body</tissue>
    </source>
</reference>
<gene>
    <name evidence="2" type="ORF">WN55_00776</name>
</gene>
<protein>
    <submittedName>
        <fullName evidence="2">Uncharacterized protein</fullName>
    </submittedName>
</protein>